<dbReference type="AlphaFoldDB" id="A0A0S8FUN3"/>
<dbReference type="Pfam" id="PF00483">
    <property type="entry name" value="NTP_transferase"/>
    <property type="match status" value="1"/>
</dbReference>
<evidence type="ECO:0000313" key="2">
    <source>
        <dbReference type="EMBL" id="KPK63985.1"/>
    </source>
</evidence>
<dbReference type="EMBL" id="LJUJ01000007">
    <property type="protein sequence ID" value="KPK63985.1"/>
    <property type="molecule type" value="Genomic_DNA"/>
</dbReference>
<feature type="domain" description="Nucleotidyl transferase" evidence="1">
    <location>
        <begin position="3"/>
        <end position="220"/>
    </location>
</feature>
<sequence>MNAIILAAGLGERMKPVTDRIPKPLLPVVNQRLIDININHLLRNGIKRIGINLYHKHELIREYLDQYQDQVFTVVEDELKGTGGALLNFRDFLTEDFLILSGDVLSDIRLTEIIDFHKTHDPIATLVLVKHKGTEFSFGKDNRITRISRGAEYAHTYSGIGVFSERVFSFMPQKSVFSIVDIFLNILETRELLMGLPSVMNWYNVNSLYAYWKVHHDLLNNQVDFESLCFKSPVYIASTSRVETEALKGFVSIGDDCIISKDVYLENTIVLPESRITSGNYRNCLLSDELRITVA</sequence>
<proteinExistence type="predicted"/>
<dbReference type="InterPro" id="IPR005835">
    <property type="entry name" value="NTP_transferase_dom"/>
</dbReference>
<accession>A0A0S8FUN3</accession>
<evidence type="ECO:0000259" key="1">
    <source>
        <dbReference type="Pfam" id="PF00483"/>
    </source>
</evidence>
<organism evidence="2 3">
    <name type="scientific">candidate division WOR_3 bacterium SM23_42</name>
    <dbReference type="NCBI Taxonomy" id="1703779"/>
    <lineage>
        <taxon>Bacteria</taxon>
        <taxon>Bacteria division WOR-3</taxon>
    </lineage>
</organism>
<dbReference type="InterPro" id="IPR050486">
    <property type="entry name" value="Mannose-1P_guanyltransferase"/>
</dbReference>
<dbReference type="CDD" id="cd04181">
    <property type="entry name" value="NTP_transferase"/>
    <property type="match status" value="1"/>
</dbReference>
<reference evidence="2 3" key="1">
    <citation type="journal article" date="2015" name="Microbiome">
        <title>Genomic resolution of linkages in carbon, nitrogen, and sulfur cycling among widespread estuary sediment bacteria.</title>
        <authorList>
            <person name="Baker B.J."/>
            <person name="Lazar C.S."/>
            <person name="Teske A.P."/>
            <person name="Dick G.J."/>
        </authorList>
    </citation>
    <scope>NUCLEOTIDE SEQUENCE [LARGE SCALE GENOMIC DNA]</scope>
    <source>
        <strain evidence="2">SM23_42</strain>
    </source>
</reference>
<dbReference type="SUPFAM" id="SSF53448">
    <property type="entry name" value="Nucleotide-diphospho-sugar transferases"/>
    <property type="match status" value="1"/>
</dbReference>
<name>A0A0S8FUN3_UNCW3</name>
<protein>
    <recommendedName>
        <fullName evidence="1">Nucleotidyl transferase domain-containing protein</fullName>
    </recommendedName>
</protein>
<comment type="caution">
    <text evidence="2">The sequence shown here is derived from an EMBL/GenBank/DDBJ whole genome shotgun (WGS) entry which is preliminary data.</text>
</comment>
<dbReference type="PANTHER" id="PTHR22572">
    <property type="entry name" value="SUGAR-1-PHOSPHATE GUANYL TRANSFERASE"/>
    <property type="match status" value="1"/>
</dbReference>
<dbReference type="STRING" id="1703779.AMJ83_04785"/>
<dbReference type="Proteomes" id="UP000051373">
    <property type="component" value="Unassembled WGS sequence"/>
</dbReference>
<gene>
    <name evidence="2" type="ORF">AMJ83_04785</name>
</gene>
<dbReference type="InterPro" id="IPR029044">
    <property type="entry name" value="Nucleotide-diphossugar_trans"/>
</dbReference>
<dbReference type="Gene3D" id="3.90.550.10">
    <property type="entry name" value="Spore Coat Polysaccharide Biosynthesis Protein SpsA, Chain A"/>
    <property type="match status" value="1"/>
</dbReference>
<evidence type="ECO:0000313" key="3">
    <source>
        <dbReference type="Proteomes" id="UP000051373"/>
    </source>
</evidence>